<dbReference type="EMBL" id="JACHLA010000002">
    <property type="protein sequence ID" value="MBB6362424.1"/>
    <property type="molecule type" value="Genomic_DNA"/>
</dbReference>
<evidence type="ECO:0000313" key="2">
    <source>
        <dbReference type="Proteomes" id="UP000548425"/>
    </source>
</evidence>
<reference evidence="1 2" key="1">
    <citation type="submission" date="2020-08" db="EMBL/GenBank/DDBJ databases">
        <title>Functional genomics of gut bacteria from endangered species of beetles.</title>
        <authorList>
            <person name="Carlos-Shanley C."/>
        </authorList>
    </citation>
    <scope>NUCLEOTIDE SEQUENCE [LARGE SCALE GENOMIC DNA]</scope>
    <source>
        <strain evidence="1 2">S00127</strain>
    </source>
</reference>
<gene>
    <name evidence="1" type="ORF">HNP34_000520</name>
</gene>
<dbReference type="AlphaFoldDB" id="A0AAW3VBN2"/>
<evidence type="ECO:0000313" key="1">
    <source>
        <dbReference type="EMBL" id="MBB6362424.1"/>
    </source>
</evidence>
<sequence length="87" mass="9994">MLHQKMIGWTVRKWRDADQPKHLQLNHLAQRTTHVEVGELVWIPVANAAPLQAKNDAFKKAVFADGMYQRLRHRAANIVDSGFIYSS</sequence>
<dbReference type="Proteomes" id="UP000548425">
    <property type="component" value="Unassembled WGS sequence"/>
</dbReference>
<name>A0AAW3VBN2_ACILW</name>
<accession>A0AAW3VBN2</accession>
<dbReference type="RefSeq" id="WP_071850615.1">
    <property type="nucleotide sequence ID" value="NZ_JACHLA010000002.1"/>
</dbReference>
<proteinExistence type="predicted"/>
<comment type="caution">
    <text evidence="1">The sequence shown here is derived from an EMBL/GenBank/DDBJ whole genome shotgun (WGS) entry which is preliminary data.</text>
</comment>
<organism evidence="1 2">
    <name type="scientific">Acinetobacter lwoffii</name>
    <dbReference type="NCBI Taxonomy" id="28090"/>
    <lineage>
        <taxon>Bacteria</taxon>
        <taxon>Pseudomonadati</taxon>
        <taxon>Pseudomonadota</taxon>
        <taxon>Gammaproteobacteria</taxon>
        <taxon>Moraxellales</taxon>
        <taxon>Moraxellaceae</taxon>
        <taxon>Acinetobacter</taxon>
    </lineage>
</organism>
<protein>
    <submittedName>
        <fullName evidence="1">Uncharacterized protein</fullName>
    </submittedName>
</protein>